<gene>
    <name evidence="2" type="ORF">J2Z37_003391</name>
</gene>
<feature type="transmembrane region" description="Helical" evidence="1">
    <location>
        <begin position="6"/>
        <end position="23"/>
    </location>
</feature>
<feature type="transmembrane region" description="Helical" evidence="1">
    <location>
        <begin position="30"/>
        <end position="50"/>
    </location>
</feature>
<feature type="transmembrane region" description="Helical" evidence="1">
    <location>
        <begin position="222"/>
        <end position="238"/>
    </location>
</feature>
<evidence type="ECO:0000313" key="3">
    <source>
        <dbReference type="Proteomes" id="UP001519343"/>
    </source>
</evidence>
<keyword evidence="1" id="KW-1133">Transmembrane helix</keyword>
<sequence length="284" mass="33427">MAPAYWYGLLGLIGLIIFTVTLWKVKNQRVFAVYTFIAGLIYCMEYFILVLFRSYEYYPHIISNKYFDNILGSIFSNAVIVPMTAAMIGTLQLGWRWILLVIGIILSIEKLFLWLEIYQHFWWRIYYTAIGLVICFFLAKVWDKKLQGEASFLVHLFTLFLSNFLFQASAFYLLVATGNMFLFHIGWFSNPIRDHFAFASAYIFCLNVIYVMLVIKRISWKWRVAAIVLITVLNGYLIKEGILTLSTHWSLIHFFILYLILFLILETYDRWCFSSNNNNIGNSR</sequence>
<reference evidence="2 3" key="1">
    <citation type="submission" date="2021-03" db="EMBL/GenBank/DDBJ databases">
        <title>Genomic Encyclopedia of Type Strains, Phase IV (KMG-IV): sequencing the most valuable type-strain genomes for metagenomic binning, comparative biology and taxonomic classification.</title>
        <authorList>
            <person name="Goeker M."/>
        </authorList>
    </citation>
    <scope>NUCLEOTIDE SEQUENCE [LARGE SCALE GENOMIC DNA]</scope>
    <source>
        <strain evidence="2 3">DSM 24738</strain>
    </source>
</reference>
<feature type="transmembrane region" description="Helical" evidence="1">
    <location>
        <begin position="195"/>
        <end position="215"/>
    </location>
</feature>
<dbReference type="RefSeq" id="WP_209811398.1">
    <property type="nucleotide sequence ID" value="NZ_JAGGKT010000011.1"/>
</dbReference>
<feature type="transmembrane region" description="Helical" evidence="1">
    <location>
        <begin position="250"/>
        <end position="268"/>
    </location>
</feature>
<evidence type="ECO:0000256" key="1">
    <source>
        <dbReference type="SAM" id="Phobius"/>
    </source>
</evidence>
<feature type="transmembrane region" description="Helical" evidence="1">
    <location>
        <begin position="121"/>
        <end position="139"/>
    </location>
</feature>
<keyword evidence="3" id="KW-1185">Reference proteome</keyword>
<comment type="caution">
    <text evidence="2">The sequence shown here is derived from an EMBL/GenBank/DDBJ whole genome shotgun (WGS) entry which is preliminary data.</text>
</comment>
<feature type="transmembrane region" description="Helical" evidence="1">
    <location>
        <begin position="97"/>
        <end position="115"/>
    </location>
</feature>
<feature type="transmembrane region" description="Helical" evidence="1">
    <location>
        <begin position="70"/>
        <end position="90"/>
    </location>
</feature>
<feature type="transmembrane region" description="Helical" evidence="1">
    <location>
        <begin position="151"/>
        <end position="175"/>
    </location>
</feature>
<evidence type="ECO:0000313" key="2">
    <source>
        <dbReference type="EMBL" id="MBP1933378.1"/>
    </source>
</evidence>
<organism evidence="2 3">
    <name type="scientific">Ammoniphilus resinae</name>
    <dbReference type="NCBI Taxonomy" id="861532"/>
    <lineage>
        <taxon>Bacteria</taxon>
        <taxon>Bacillati</taxon>
        <taxon>Bacillota</taxon>
        <taxon>Bacilli</taxon>
        <taxon>Bacillales</taxon>
        <taxon>Paenibacillaceae</taxon>
        <taxon>Aneurinibacillus group</taxon>
        <taxon>Ammoniphilus</taxon>
    </lineage>
</organism>
<keyword evidence="1" id="KW-0812">Transmembrane</keyword>
<proteinExistence type="predicted"/>
<dbReference type="EMBL" id="JAGGKT010000011">
    <property type="protein sequence ID" value="MBP1933378.1"/>
    <property type="molecule type" value="Genomic_DNA"/>
</dbReference>
<name>A0ABS4GSV9_9BACL</name>
<dbReference type="Proteomes" id="UP001519343">
    <property type="component" value="Unassembled WGS sequence"/>
</dbReference>
<protein>
    <submittedName>
        <fullName evidence="2">Uncharacterized protein</fullName>
    </submittedName>
</protein>
<accession>A0ABS4GSV9</accession>
<keyword evidence="1" id="KW-0472">Membrane</keyword>